<name>A0ABU5EQS2_9BACT</name>
<dbReference type="PANTHER" id="PTHR30290:SF9">
    <property type="entry name" value="OLIGOPEPTIDE-BINDING PROTEIN APPA"/>
    <property type="match status" value="1"/>
</dbReference>
<dbReference type="SUPFAM" id="SSF53850">
    <property type="entry name" value="Periplasmic binding protein-like II"/>
    <property type="match status" value="1"/>
</dbReference>
<evidence type="ECO:0000259" key="5">
    <source>
        <dbReference type="Pfam" id="PF00496"/>
    </source>
</evidence>
<dbReference type="Gene3D" id="3.40.190.10">
    <property type="entry name" value="Periplasmic binding protein-like II"/>
    <property type="match status" value="1"/>
</dbReference>
<reference evidence="7" key="1">
    <citation type="journal article" date="2023" name="Mar. Drugs">
        <title>Gemmata algarum, a Novel Planctomycete Isolated from an Algal Mat, Displays Antimicrobial Activity.</title>
        <authorList>
            <person name="Kumar G."/>
            <person name="Kallscheuer N."/>
            <person name="Kashif M."/>
            <person name="Ahamad S."/>
            <person name="Jagadeeshwari U."/>
            <person name="Pannikurungottu S."/>
            <person name="Haufschild T."/>
            <person name="Kabuu M."/>
            <person name="Sasikala C."/>
            <person name="Jogler C."/>
            <person name="Ramana C."/>
        </authorList>
    </citation>
    <scope>NUCLEOTIDE SEQUENCE [LARGE SCALE GENOMIC DNA]</scope>
    <source>
        <strain evidence="7">JC673</strain>
    </source>
</reference>
<feature type="signal peptide" evidence="4">
    <location>
        <begin position="1"/>
        <end position="26"/>
    </location>
</feature>
<dbReference type="RefSeq" id="WP_320684586.1">
    <property type="nucleotide sequence ID" value="NZ_JAXBLV010000001.1"/>
</dbReference>
<dbReference type="InterPro" id="IPR039424">
    <property type="entry name" value="SBP_5"/>
</dbReference>
<keyword evidence="7" id="KW-1185">Reference proteome</keyword>
<dbReference type="Pfam" id="PF00496">
    <property type="entry name" value="SBP_bac_5"/>
    <property type="match status" value="1"/>
</dbReference>
<comment type="similarity">
    <text evidence="1">Belongs to the bacterial solute-binding protein 5 family.</text>
</comment>
<sequence>MSVSARVGRSWHRALAALAGLFAAFAVGVAQPPVEVEDPKGGLKKRVVVEDDPVAKAKDEPAAPTTPPDVRLDELVAGADGAKHPAIKALFQRNRIPFDRLTTKSATMQIRPIPLARGERLPLTFGVQEYDREGRPTDPQGINSTDVRKVEYFEEIVVAEANQVLAAKPLGTANGPDGWTATEQLDAAERLLAATLRFHDYARTRNIRRGRGWDDFRKPLFERLREVRLLLLKNAVAGNNWDRVRELGTLVMAAYPGDTAVAAEVAVARVSETKRLLASEAHFDHVKAKELLDEFEASYPGAGGAAVKAIRSELTQRAQAAFARARDKKAANDLTAARDALTRAAALDPTVPGVREMQRELKTGYQTLSVGVRQFPEQMSPATARLDSEKQVVELVFEGVLAEVPDDNGATRYQPGAAVLSPHVVPGGREFLLRGFDASATGRYGFESHDLVSTLKLMGKRPETWNSYALPWFDGLPTPKDNVAARVAFKQGHPDPRSLLTFKLLPGRWMEGKGMAVDDAGFAEAPLGTGPFKLQPGARGDGTAPRELVFVDNPLYGRWRDRANQPFIKEVRLIEVAKIPNLVEAFQQGRLHVLTDVPTADLEKYRAQLSGRAQDYTAVNGRRVHILALNHRRPALQSKILRQGLMTAIDRERILTEVFRAGRPEFHRAQTGPFPPQSWATTKGPTGQTVPLVNRDLALTRIRNYLFDMGAKAELTLLYPDGDPQAALACQKIKEQVEGLFKDAPGRKLTIALEPLSLRELLVRVEDEHRYDLAYVPFDYPDDWYPFALGGMLDPLAAERGGRNWTGFQAKGTGADDSDSRLGQLLNELRAYRAFGPLAEKTVEVQKLFNECVPFVPLWQLDRHMVVHNSVKIYTDDSDTPISPRALNQTTLFQGVARWRLE</sequence>
<dbReference type="Proteomes" id="UP001272242">
    <property type="component" value="Unassembled WGS sequence"/>
</dbReference>
<dbReference type="Gene3D" id="3.10.105.10">
    <property type="entry name" value="Dipeptide-binding Protein, Domain 3"/>
    <property type="match status" value="1"/>
</dbReference>
<dbReference type="PANTHER" id="PTHR30290">
    <property type="entry name" value="PERIPLASMIC BINDING COMPONENT OF ABC TRANSPORTER"/>
    <property type="match status" value="1"/>
</dbReference>
<evidence type="ECO:0000256" key="2">
    <source>
        <dbReference type="ARBA" id="ARBA00022448"/>
    </source>
</evidence>
<dbReference type="InterPro" id="IPR000914">
    <property type="entry name" value="SBP_5_dom"/>
</dbReference>
<keyword evidence="2" id="KW-0813">Transport</keyword>
<keyword evidence="3 4" id="KW-0732">Signal</keyword>
<evidence type="ECO:0000313" key="6">
    <source>
        <dbReference type="EMBL" id="MDY3557525.1"/>
    </source>
</evidence>
<evidence type="ECO:0000256" key="3">
    <source>
        <dbReference type="ARBA" id="ARBA00022729"/>
    </source>
</evidence>
<gene>
    <name evidence="6" type="ORF">R5W23_000051</name>
</gene>
<feature type="chain" id="PRO_5046984033" evidence="4">
    <location>
        <begin position="27"/>
        <end position="902"/>
    </location>
</feature>
<evidence type="ECO:0000256" key="1">
    <source>
        <dbReference type="ARBA" id="ARBA00005695"/>
    </source>
</evidence>
<accession>A0ABU5EQS2</accession>
<comment type="caution">
    <text evidence="6">The sequence shown here is derived from an EMBL/GenBank/DDBJ whole genome shotgun (WGS) entry which is preliminary data.</text>
</comment>
<evidence type="ECO:0000256" key="4">
    <source>
        <dbReference type="SAM" id="SignalP"/>
    </source>
</evidence>
<organism evidence="6 7">
    <name type="scientific">Gemmata algarum</name>
    <dbReference type="NCBI Taxonomy" id="2975278"/>
    <lineage>
        <taxon>Bacteria</taxon>
        <taxon>Pseudomonadati</taxon>
        <taxon>Planctomycetota</taxon>
        <taxon>Planctomycetia</taxon>
        <taxon>Gemmatales</taxon>
        <taxon>Gemmataceae</taxon>
        <taxon>Gemmata</taxon>
    </lineage>
</organism>
<feature type="domain" description="Solute-binding protein family 5" evidence="5">
    <location>
        <begin position="447"/>
        <end position="738"/>
    </location>
</feature>
<dbReference type="EMBL" id="JAXBLV010000001">
    <property type="protein sequence ID" value="MDY3557525.1"/>
    <property type="molecule type" value="Genomic_DNA"/>
</dbReference>
<protein>
    <submittedName>
        <fullName evidence="6">ABC transporter substrate-binding protein</fullName>
    </submittedName>
</protein>
<evidence type="ECO:0000313" key="7">
    <source>
        <dbReference type="Proteomes" id="UP001272242"/>
    </source>
</evidence>
<proteinExistence type="inferred from homology"/>